<evidence type="ECO:0000313" key="1">
    <source>
        <dbReference type="EMBL" id="KAK8061575.1"/>
    </source>
</evidence>
<dbReference type="GeneID" id="92092413"/>
<name>A0ABR1URM8_9PEZI</name>
<keyword evidence="2" id="KW-1185">Reference proteome</keyword>
<gene>
    <name evidence="1" type="ORF">PG994_007941</name>
</gene>
<protein>
    <submittedName>
        <fullName evidence="1">S-adenosyl-L-methionine-dependent methyltransferase</fullName>
    </submittedName>
</protein>
<accession>A0ABR1URM8</accession>
<dbReference type="Proteomes" id="UP001480595">
    <property type="component" value="Unassembled WGS sequence"/>
</dbReference>
<reference evidence="1 2" key="1">
    <citation type="submission" date="2023-01" db="EMBL/GenBank/DDBJ databases">
        <title>Analysis of 21 Apiospora genomes using comparative genomics revels a genus with tremendous synthesis potential of carbohydrate active enzymes and secondary metabolites.</title>
        <authorList>
            <person name="Sorensen T."/>
        </authorList>
    </citation>
    <scope>NUCLEOTIDE SEQUENCE [LARGE SCALE GENOMIC DNA]</scope>
    <source>
        <strain evidence="1 2">CBS 135458</strain>
    </source>
</reference>
<sequence>MEKELSWAPIETETICFKDPAAMIRKIYDNLQPGGWAEYQSTRWQTRAHISGYLPVSGNRRWSNRCRCRERGAHTDQPIQLARTHASGRPGAANLGRNVDVAPRLKDWMVEAGFVDVTAHQILGPVNAWSSDPVDHQIGLFITQDVIEVVQSSSKFYKAYGMTDEEISKFVEGCCRH</sequence>
<evidence type="ECO:0000313" key="2">
    <source>
        <dbReference type="Proteomes" id="UP001480595"/>
    </source>
</evidence>
<feature type="non-terminal residue" evidence="1">
    <location>
        <position position="177"/>
    </location>
</feature>
<dbReference type="RefSeq" id="XP_066714837.1">
    <property type="nucleotide sequence ID" value="XM_066859350.1"/>
</dbReference>
<proteinExistence type="predicted"/>
<dbReference type="SUPFAM" id="SSF53335">
    <property type="entry name" value="S-adenosyl-L-methionine-dependent methyltransferases"/>
    <property type="match status" value="1"/>
</dbReference>
<keyword evidence="1" id="KW-0489">Methyltransferase</keyword>
<dbReference type="EMBL" id="JAQQWL010000008">
    <property type="protein sequence ID" value="KAK8061575.1"/>
    <property type="molecule type" value="Genomic_DNA"/>
</dbReference>
<organism evidence="1 2">
    <name type="scientific">Apiospora phragmitis</name>
    <dbReference type="NCBI Taxonomy" id="2905665"/>
    <lineage>
        <taxon>Eukaryota</taxon>
        <taxon>Fungi</taxon>
        <taxon>Dikarya</taxon>
        <taxon>Ascomycota</taxon>
        <taxon>Pezizomycotina</taxon>
        <taxon>Sordariomycetes</taxon>
        <taxon>Xylariomycetidae</taxon>
        <taxon>Amphisphaeriales</taxon>
        <taxon>Apiosporaceae</taxon>
        <taxon>Apiospora</taxon>
    </lineage>
</organism>
<dbReference type="InterPro" id="IPR029063">
    <property type="entry name" value="SAM-dependent_MTases_sf"/>
</dbReference>
<comment type="caution">
    <text evidence="1">The sequence shown here is derived from an EMBL/GenBank/DDBJ whole genome shotgun (WGS) entry which is preliminary data.</text>
</comment>
<keyword evidence="1" id="KW-0808">Transferase</keyword>
<dbReference type="GO" id="GO:0032259">
    <property type="term" value="P:methylation"/>
    <property type="evidence" value="ECO:0007669"/>
    <property type="project" value="UniProtKB-KW"/>
</dbReference>
<dbReference type="GO" id="GO:0008168">
    <property type="term" value="F:methyltransferase activity"/>
    <property type="evidence" value="ECO:0007669"/>
    <property type="project" value="UniProtKB-KW"/>
</dbReference>